<dbReference type="GO" id="GO:0005524">
    <property type="term" value="F:ATP binding"/>
    <property type="evidence" value="ECO:0007669"/>
    <property type="project" value="UniProtKB-KW"/>
</dbReference>
<dbReference type="Pfam" id="PF04313">
    <property type="entry name" value="HSDR_N"/>
    <property type="match status" value="1"/>
</dbReference>
<dbReference type="PROSITE" id="PS51192">
    <property type="entry name" value="HELICASE_ATP_BIND_1"/>
    <property type="match status" value="1"/>
</dbReference>
<keyword evidence="2" id="KW-0255">Endonuclease</keyword>
<dbReference type="SMART" id="SM00487">
    <property type="entry name" value="DEXDc"/>
    <property type="match status" value="1"/>
</dbReference>
<dbReference type="EMBL" id="JAGZMU010000002">
    <property type="protein sequence ID" value="MBS4893179.1"/>
    <property type="molecule type" value="Genomic_DNA"/>
</dbReference>
<dbReference type="InterPro" id="IPR007409">
    <property type="entry name" value="Restrct_endonuc_type1_HsdR_N"/>
</dbReference>
<accession>A0A942WUL0</accession>
<dbReference type="Pfam" id="PF18766">
    <property type="entry name" value="SWI2_SNF2"/>
    <property type="match status" value="1"/>
</dbReference>
<sequence length="1030" mass="118473">MSEFDVKEKRFESDIESALCTTGGYVKGDPKVFNRELALDTETLLSFIKQSQPKKWERYTKLYGDSCEQQFLKRFNDSVEHEGLLSVLRHGFKDRGITFRVVYWKPETSMNETARAQYESNIFHCTRQLHYSVSNNNSVDIVLFLNGIPVVSMELKCQFTGQNATNAISQYKFDRSNKDQIFKFNRRVLVHFAVDLTQVHMTTKLNGSSTYFLPFNQGSKGAGNVGSAGNPTNSDTYDTAYLWESVLQRDRLLEILQKYMHLSVVKDSAGNITDEILIFPRFHQLDVVTKLLEHVKENGAGHNYLIQHSAGSGKSNSIAWLAHRLSGLHDKDDKKIFRSTIIVTDRKVLDSQLQNTVSQFDHTPGVIQRVDKTSKQLKEAIESGTPIIITTLQKFPVIYEEVKAQSCNFAVIVDEAHSSQTGSAARKLKQALANTAKALQEYADWAYEDEENALDEEDKLVKELVAQGQHDNLSFFAFTATPKAKTLQLFGTRDEMGEYHPFHIYSMQQAIDEGFILDVLKNYMTYNTYYKIASLVDVDIELDSAAGMKAIRKFQTLHPHNITQKTAVMLRHFMDVTRHKIGGRAKAMVVTPSRLHAVRYVQEFRRQIEQMECPDLEVLVAFSGEIDDNGRTYTEESLNIDKDGNHIKEKALPDTFHNDEYGMLIVAEKYQTGFDEPLLHTMFVDKKLSGVKAVQTLSRLNRTMKGKQDTFVLDFVNSEDDILSSFAPFYQETKLDKETDPNTLYDVKSTLDKFNVYEVHDIEEFGELFYQSKNQTMGDLGKLQSYIMPAIKRFESLEEADRDIFKGTLQHFNRLYSFITQVCRLFDKELHTFSIYAKFLAIQLPKEHQDHVDLDDKIMLEYYRLEKGSHGSIELAPEETGLKPITGKVGRKNSLVTTINEIIEDFNKRYGTEFTEMDKVILQIEQDFAKDPKWRDYINNNGFKTFKILFDQEFMGVAVKRFKSNEEFFKMLLKDKKLFEDIRDALGSAIYSRVENNVMNYGLPDKMMHGMFELEQPEMIPLVADKDNIK</sequence>
<dbReference type="SUPFAM" id="SSF52540">
    <property type="entry name" value="P-loop containing nucleoside triphosphate hydrolases"/>
    <property type="match status" value="1"/>
</dbReference>
<dbReference type="InterPro" id="IPR055180">
    <property type="entry name" value="HsdR_RecA-like_helicase_dom_2"/>
</dbReference>
<dbReference type="InterPro" id="IPR014001">
    <property type="entry name" value="Helicase_ATP-bd"/>
</dbReference>
<comment type="caution">
    <text evidence="2">The sequence shown here is derived from an EMBL/GenBank/DDBJ whole genome shotgun (WGS) entry which is preliminary data.</text>
</comment>
<dbReference type="RefSeq" id="WP_278467205.1">
    <property type="nucleotide sequence ID" value="NZ_JAGZMU010000002.1"/>
</dbReference>
<dbReference type="InterPro" id="IPR040980">
    <property type="entry name" value="SWI2_SNF2"/>
</dbReference>
<feature type="domain" description="Helicase ATP-binding" evidence="1">
    <location>
        <begin position="295"/>
        <end position="500"/>
    </location>
</feature>
<dbReference type="PANTHER" id="PTHR42927">
    <property type="entry name" value="HELICASE SUPERFAMILY 1 AND 2 DOMAIN-CONTAINING PROTEIN"/>
    <property type="match status" value="1"/>
</dbReference>
<dbReference type="Pfam" id="PF22679">
    <property type="entry name" value="T1R_D3-like"/>
    <property type="match status" value="1"/>
</dbReference>
<dbReference type="AlphaFoldDB" id="A0A942WUL0"/>
<evidence type="ECO:0000259" key="1">
    <source>
        <dbReference type="PROSITE" id="PS51192"/>
    </source>
</evidence>
<evidence type="ECO:0000313" key="3">
    <source>
        <dbReference type="Proteomes" id="UP000778864"/>
    </source>
</evidence>
<name>A0A942WUL0_VEIPA</name>
<protein>
    <submittedName>
        <fullName evidence="2">Type I restriction endonuclease subunit R</fullName>
    </submittedName>
</protein>
<dbReference type="GO" id="GO:0009307">
    <property type="term" value="P:DNA restriction-modification system"/>
    <property type="evidence" value="ECO:0007669"/>
    <property type="project" value="UniProtKB-KW"/>
</dbReference>
<dbReference type="Proteomes" id="UP000778864">
    <property type="component" value="Unassembled WGS sequence"/>
</dbReference>
<dbReference type="GO" id="GO:0003677">
    <property type="term" value="F:DNA binding"/>
    <property type="evidence" value="ECO:0007669"/>
    <property type="project" value="UniProtKB-KW"/>
</dbReference>
<keyword evidence="2" id="KW-0540">Nuclease</keyword>
<gene>
    <name evidence="2" type="ORF">KHZ90_05305</name>
</gene>
<evidence type="ECO:0000313" key="2">
    <source>
        <dbReference type="EMBL" id="MBS4893179.1"/>
    </source>
</evidence>
<reference evidence="2" key="1">
    <citation type="submission" date="2021-02" db="EMBL/GenBank/DDBJ databases">
        <title>Infant gut strain persistence is associated with maternal origin, phylogeny, and functional potential including surface adhesion and iron acquisition.</title>
        <authorList>
            <person name="Lou Y.C."/>
        </authorList>
    </citation>
    <scope>NUCLEOTIDE SEQUENCE</scope>
    <source>
        <strain evidence="2">L3_108_031G1_dasL3_108_031G1_concoct_20</strain>
    </source>
</reference>
<dbReference type="InterPro" id="IPR027417">
    <property type="entry name" value="P-loop_NTPase"/>
</dbReference>
<keyword evidence="2" id="KW-0378">Hydrolase</keyword>
<dbReference type="Gene3D" id="3.90.1570.50">
    <property type="match status" value="1"/>
</dbReference>
<proteinExistence type="predicted"/>
<dbReference type="GO" id="GO:0009035">
    <property type="term" value="F:type I site-specific deoxyribonuclease activity"/>
    <property type="evidence" value="ECO:0007669"/>
    <property type="project" value="UniProtKB-EC"/>
</dbReference>
<dbReference type="PANTHER" id="PTHR42927:SF1">
    <property type="entry name" value="HELICASE SUPERFAMILY 1 AND 2 DOMAIN-CONTAINING PROTEIN"/>
    <property type="match status" value="1"/>
</dbReference>
<organism evidence="2 3">
    <name type="scientific">Veillonella parvula</name>
    <name type="common">Staphylococcus parvulus</name>
    <dbReference type="NCBI Taxonomy" id="29466"/>
    <lineage>
        <taxon>Bacteria</taxon>
        <taxon>Bacillati</taxon>
        <taxon>Bacillota</taxon>
        <taxon>Negativicutes</taxon>
        <taxon>Veillonellales</taxon>
        <taxon>Veillonellaceae</taxon>
        <taxon>Veillonella</taxon>
    </lineage>
</organism>
<dbReference type="Gene3D" id="3.40.50.300">
    <property type="entry name" value="P-loop containing nucleotide triphosphate hydrolases"/>
    <property type="match status" value="2"/>
</dbReference>